<organism evidence="2 3">
    <name type="scientific">Oryza sativa subsp. japonica</name>
    <name type="common">Rice</name>
    <dbReference type="NCBI Taxonomy" id="39947"/>
    <lineage>
        <taxon>Eukaryota</taxon>
        <taxon>Viridiplantae</taxon>
        <taxon>Streptophyta</taxon>
        <taxon>Embryophyta</taxon>
        <taxon>Tracheophyta</taxon>
        <taxon>Spermatophyta</taxon>
        <taxon>Magnoliopsida</taxon>
        <taxon>Liliopsida</taxon>
        <taxon>Poales</taxon>
        <taxon>Poaceae</taxon>
        <taxon>BOP clade</taxon>
        <taxon>Oryzoideae</taxon>
        <taxon>Oryzeae</taxon>
        <taxon>Oryzinae</taxon>
        <taxon>Oryza</taxon>
        <taxon>Oryza sativa</taxon>
    </lineage>
</organism>
<dbReference type="AlphaFoldDB" id="Q5H9V7"/>
<accession>Q5H9V7</accession>
<sequence length="128" mass="12719">MSSIQASGRSGSGRSGPVMDGRWQTHKGGGGDGSGEGGGGEVEVAVVVQMATERAAVIGDPGVVGVEVAGVVNPGVGEVRVREVGEVDGRTAERTSGGGGEEDVEGGRDGGGEVEAMTVERTVERARQ</sequence>
<feature type="compositionally biased region" description="Gly residues" evidence="1">
    <location>
        <begin position="27"/>
        <end position="40"/>
    </location>
</feature>
<feature type="region of interest" description="Disordered" evidence="1">
    <location>
        <begin position="1"/>
        <end position="40"/>
    </location>
</feature>
<gene>
    <name evidence="2" type="primary">B1168G10.13</name>
</gene>
<evidence type="ECO:0000313" key="2">
    <source>
        <dbReference type="EMBL" id="CAI44629.1"/>
    </source>
</evidence>
<proteinExistence type="predicted"/>
<dbReference type="EMBL" id="CR933498">
    <property type="protein sequence ID" value="CAI44629.1"/>
    <property type="molecule type" value="Genomic_DNA"/>
</dbReference>
<evidence type="ECO:0000256" key="1">
    <source>
        <dbReference type="SAM" id="MobiDB-lite"/>
    </source>
</evidence>
<dbReference type="Proteomes" id="UP000000763">
    <property type="component" value="Chromosome 4"/>
</dbReference>
<reference evidence="3" key="1">
    <citation type="journal article" date="2005" name="Nature">
        <title>The map-based sequence of the rice genome.</title>
        <authorList>
            <consortium name="International rice genome sequencing project (IRGSP)"/>
            <person name="Matsumoto T."/>
            <person name="Wu J."/>
            <person name="Kanamori H."/>
            <person name="Katayose Y."/>
            <person name="Fujisawa M."/>
            <person name="Namiki N."/>
            <person name="Mizuno H."/>
            <person name="Yamamoto K."/>
            <person name="Antonio B.A."/>
            <person name="Baba T."/>
            <person name="Sakata K."/>
            <person name="Nagamura Y."/>
            <person name="Aoki H."/>
            <person name="Arikawa K."/>
            <person name="Arita K."/>
            <person name="Bito T."/>
            <person name="Chiden Y."/>
            <person name="Fujitsuka N."/>
            <person name="Fukunaka R."/>
            <person name="Hamada M."/>
            <person name="Harada C."/>
            <person name="Hayashi A."/>
            <person name="Hijishita S."/>
            <person name="Honda M."/>
            <person name="Hosokawa S."/>
            <person name="Ichikawa Y."/>
            <person name="Idonuma A."/>
            <person name="Iijima M."/>
            <person name="Ikeda M."/>
            <person name="Ikeno M."/>
            <person name="Ito K."/>
            <person name="Ito S."/>
            <person name="Ito T."/>
            <person name="Ito Y."/>
            <person name="Ito Y."/>
            <person name="Iwabuchi A."/>
            <person name="Kamiya K."/>
            <person name="Karasawa W."/>
            <person name="Kurita K."/>
            <person name="Katagiri S."/>
            <person name="Kikuta A."/>
            <person name="Kobayashi H."/>
            <person name="Kobayashi N."/>
            <person name="Machita K."/>
            <person name="Maehara T."/>
            <person name="Masukawa M."/>
            <person name="Mizubayashi T."/>
            <person name="Mukai Y."/>
            <person name="Nagasaki H."/>
            <person name="Nagata Y."/>
            <person name="Naito S."/>
            <person name="Nakashima M."/>
            <person name="Nakama Y."/>
            <person name="Nakamichi Y."/>
            <person name="Nakamura M."/>
            <person name="Meguro A."/>
            <person name="Negishi M."/>
            <person name="Ohta I."/>
            <person name="Ohta T."/>
            <person name="Okamoto M."/>
            <person name="Ono N."/>
            <person name="Saji S."/>
            <person name="Sakaguchi M."/>
            <person name="Sakai K."/>
            <person name="Shibata M."/>
            <person name="Shimokawa T."/>
            <person name="Song J."/>
            <person name="Takazaki Y."/>
            <person name="Terasawa K."/>
            <person name="Tsugane M."/>
            <person name="Tsuji K."/>
            <person name="Ueda S."/>
            <person name="Waki K."/>
            <person name="Yamagata H."/>
            <person name="Yamamoto M."/>
            <person name="Yamamoto S."/>
            <person name="Yamane H."/>
            <person name="Yoshiki S."/>
            <person name="Yoshihara R."/>
            <person name="Yukawa K."/>
            <person name="Zhong H."/>
            <person name="Yano M."/>
            <person name="Yuan Q."/>
            <person name="Ouyang S."/>
            <person name="Liu J."/>
            <person name="Jones K.M."/>
            <person name="Gansberger K."/>
            <person name="Moffat K."/>
            <person name="Hill J."/>
            <person name="Bera J."/>
            <person name="Fadrosh D."/>
            <person name="Jin S."/>
            <person name="Johri S."/>
            <person name="Kim M."/>
            <person name="Overton L."/>
            <person name="Reardon M."/>
            <person name="Tsitrin T."/>
            <person name="Vuong H."/>
            <person name="Weaver B."/>
            <person name="Ciecko A."/>
            <person name="Tallon L."/>
            <person name="Jackson J."/>
            <person name="Pai G."/>
            <person name="Aken S.V."/>
            <person name="Utterback T."/>
            <person name="Reidmuller S."/>
            <person name="Feldblyum T."/>
            <person name="Hsiao J."/>
            <person name="Zismann V."/>
            <person name="Iobst S."/>
            <person name="de Vazeille A.R."/>
            <person name="Buell C.R."/>
            <person name="Ying K."/>
            <person name="Li Y."/>
            <person name="Lu T."/>
            <person name="Huang Y."/>
            <person name="Zhao Q."/>
            <person name="Feng Q."/>
            <person name="Zhang L."/>
            <person name="Zhu J."/>
            <person name="Weng Q."/>
            <person name="Mu J."/>
            <person name="Lu Y."/>
            <person name="Fan D."/>
            <person name="Liu Y."/>
            <person name="Guan J."/>
            <person name="Zhang Y."/>
            <person name="Yu S."/>
            <person name="Liu X."/>
            <person name="Zhang Y."/>
            <person name="Hong G."/>
            <person name="Han B."/>
            <person name="Choisne N."/>
            <person name="Demange N."/>
            <person name="Orjeda G."/>
            <person name="Samain S."/>
            <person name="Cattolico L."/>
            <person name="Pelletier E."/>
            <person name="Couloux A."/>
            <person name="Segurens B."/>
            <person name="Wincker P."/>
            <person name="D'Hont A."/>
            <person name="Scarpelli C."/>
            <person name="Weissenbach J."/>
            <person name="Salanoubat M."/>
            <person name="Quetier F."/>
            <person name="Yu Y."/>
            <person name="Kim H.R."/>
            <person name="Rambo T."/>
            <person name="Currie J."/>
            <person name="Collura K."/>
            <person name="Luo M."/>
            <person name="Yang T."/>
            <person name="Ammiraju J.S.S."/>
            <person name="Engler F."/>
            <person name="Soderlund C."/>
            <person name="Wing R.A."/>
            <person name="Palmer L.E."/>
            <person name="de la Bastide M."/>
            <person name="Spiegel L."/>
            <person name="Nascimento L."/>
            <person name="Zutavern T."/>
            <person name="O'Shaughnessy A."/>
            <person name="Dike S."/>
            <person name="Dedhia N."/>
            <person name="Preston R."/>
            <person name="Balija V."/>
            <person name="McCombie W.R."/>
            <person name="Chow T."/>
            <person name="Chen H."/>
            <person name="Chung M."/>
            <person name="Chen C."/>
            <person name="Shaw J."/>
            <person name="Wu H."/>
            <person name="Hsiao K."/>
            <person name="Chao Y."/>
            <person name="Chu M."/>
            <person name="Cheng C."/>
            <person name="Hour A."/>
            <person name="Lee P."/>
            <person name="Lin S."/>
            <person name="Lin Y."/>
            <person name="Liou J."/>
            <person name="Liu S."/>
            <person name="Hsing Y."/>
            <person name="Raghuvanshi S."/>
            <person name="Mohanty A."/>
            <person name="Bharti A.K."/>
            <person name="Gaur A."/>
            <person name="Gupta V."/>
            <person name="Kumar D."/>
            <person name="Ravi V."/>
            <person name="Vij S."/>
            <person name="Kapur A."/>
            <person name="Khurana P."/>
            <person name="Khurana P."/>
            <person name="Khurana J.P."/>
            <person name="Tyagi A.K."/>
            <person name="Gaikwad K."/>
            <person name="Singh A."/>
            <person name="Dalal V."/>
            <person name="Srivastava S."/>
            <person name="Dixit A."/>
            <person name="Pal A.K."/>
            <person name="Ghazi I.A."/>
            <person name="Yadav M."/>
            <person name="Pandit A."/>
            <person name="Bhargava A."/>
            <person name="Sureshbabu K."/>
            <person name="Batra K."/>
            <person name="Sharma T.R."/>
            <person name="Mohapatra T."/>
            <person name="Singh N.K."/>
            <person name="Messing J."/>
            <person name="Nelson A.B."/>
            <person name="Fuks G."/>
            <person name="Kavchok S."/>
            <person name="Keizer G."/>
            <person name="Linton E."/>
            <person name="Llaca V."/>
            <person name="Song R."/>
            <person name="Tanyolac B."/>
            <person name="Young S."/>
            <person name="Ho-Il K."/>
            <person name="Hahn J.H."/>
            <person name="Sangsakoo G."/>
            <person name="Vanavichit A."/>
            <person name="de Mattos Luiz.A.T."/>
            <person name="Zimmer P.D."/>
            <person name="Malone G."/>
            <person name="Dellagostin O."/>
            <person name="de Oliveira A.C."/>
            <person name="Bevan M."/>
            <person name="Bancroft I."/>
            <person name="Minx P."/>
            <person name="Cordum H."/>
            <person name="Wilson R."/>
            <person name="Cheng Z."/>
            <person name="Jin W."/>
            <person name="Jiang J."/>
            <person name="Leong S.A."/>
            <person name="Iwama H."/>
            <person name="Gojobori T."/>
            <person name="Itoh T."/>
            <person name="Niimura Y."/>
            <person name="Fujii Y."/>
            <person name="Habara T."/>
            <person name="Sakai H."/>
            <person name="Sato Y."/>
            <person name="Wilson G."/>
            <person name="Kumar K."/>
            <person name="McCouch S."/>
            <person name="Juretic N."/>
            <person name="Hoen D."/>
            <person name="Wright S."/>
            <person name="Bruskiewich R."/>
            <person name="Bureau T."/>
            <person name="Miyao A."/>
            <person name="Hirochika H."/>
            <person name="Nishikawa T."/>
            <person name="Kadowaki K."/>
            <person name="Sugiura M."/>
            <person name="Burr B."/>
            <person name="Sasaki T."/>
        </authorList>
    </citation>
    <scope>NUCLEOTIDE SEQUENCE [LARGE SCALE GENOMIC DNA]</scope>
    <source>
        <strain evidence="3">cv. Nipponbare</strain>
    </source>
</reference>
<reference evidence="3" key="2">
    <citation type="journal article" date="2008" name="Nucleic Acids Res.">
        <title>The rice annotation project database (RAP-DB): 2008 update.</title>
        <authorList>
            <consortium name="The rice annotation project (RAP)"/>
        </authorList>
    </citation>
    <scope>GENOME REANNOTATION</scope>
    <source>
        <strain evidence="3">cv. Nipponbare</strain>
    </source>
</reference>
<evidence type="ECO:0000313" key="3">
    <source>
        <dbReference type="Proteomes" id="UP000000763"/>
    </source>
</evidence>
<name>Q5H9V7_ORYSJ</name>
<feature type="region of interest" description="Disordered" evidence="1">
    <location>
        <begin position="87"/>
        <end position="128"/>
    </location>
</feature>
<protein>
    <submittedName>
        <fullName evidence="2">B1168G10.13 protein</fullName>
    </submittedName>
</protein>